<sequence>MGKLSVFCKYIIRKVLSKYRGQLKSVMVQGASPEISTVCDLDAVLVDLYLDEDAINNAVTELEHLTTVYRRLEGEPLYHQRELGLIEGKVLWILGLKFLAEVA</sequence>
<dbReference type="KEGG" id="glt:GlitD10_0476"/>
<accession>A0A1J0AA17</accession>
<evidence type="ECO:0000313" key="1">
    <source>
        <dbReference type="EMBL" id="APB32788.1"/>
    </source>
</evidence>
<protein>
    <submittedName>
        <fullName evidence="1">Uncharacterized protein</fullName>
    </submittedName>
</protein>
<reference evidence="1 2" key="1">
    <citation type="submission" date="2016-10" db="EMBL/GenBank/DDBJ databases">
        <title>Description of Gloeomargarita lithophora gen. nov., sp. nov., a thylakoid-bearing basal-branching cyanobacterium with intracellular carbonates, and proposal for Gloeomargaritales ord. nov.</title>
        <authorList>
            <person name="Moreira D."/>
            <person name="Tavera R."/>
            <person name="Benzerara K."/>
            <person name="Skouri-Panet F."/>
            <person name="Couradeau E."/>
            <person name="Gerard E."/>
            <person name="Loussert C."/>
            <person name="Novelo E."/>
            <person name="Zivanovic Y."/>
            <person name="Lopez-Garcia P."/>
        </authorList>
    </citation>
    <scope>NUCLEOTIDE SEQUENCE [LARGE SCALE GENOMIC DNA]</scope>
    <source>
        <strain evidence="1 2">D10</strain>
    </source>
</reference>
<organism evidence="1 2">
    <name type="scientific">Gloeomargarita lithophora Alchichica-D10</name>
    <dbReference type="NCBI Taxonomy" id="1188229"/>
    <lineage>
        <taxon>Bacteria</taxon>
        <taxon>Bacillati</taxon>
        <taxon>Cyanobacteriota</taxon>
        <taxon>Cyanophyceae</taxon>
        <taxon>Gloeomargaritales</taxon>
        <taxon>Gloeomargaritaceae</taxon>
        <taxon>Gloeomargarita</taxon>
    </lineage>
</organism>
<dbReference type="Proteomes" id="UP000180235">
    <property type="component" value="Chromosome"/>
</dbReference>
<gene>
    <name evidence="1" type="ORF">GlitD10_0476</name>
</gene>
<evidence type="ECO:0000313" key="2">
    <source>
        <dbReference type="Proteomes" id="UP000180235"/>
    </source>
</evidence>
<dbReference type="EMBL" id="CP017675">
    <property type="protein sequence ID" value="APB32788.1"/>
    <property type="molecule type" value="Genomic_DNA"/>
</dbReference>
<name>A0A1J0AA17_9CYAN</name>
<keyword evidence="2" id="KW-1185">Reference proteome</keyword>
<proteinExistence type="predicted"/>
<dbReference type="STRING" id="1188229.GlitD10_0476"/>
<dbReference type="AlphaFoldDB" id="A0A1J0AA17"/>
<dbReference type="RefSeq" id="WP_071453473.1">
    <property type="nucleotide sequence ID" value="NZ_CP017675.1"/>
</dbReference>
<dbReference type="OrthoDB" id="565247at2"/>